<dbReference type="Proteomes" id="UP001497535">
    <property type="component" value="Unassembled WGS sequence"/>
</dbReference>
<reference evidence="1" key="1">
    <citation type="submission" date="2023-11" db="EMBL/GenBank/DDBJ databases">
        <authorList>
            <person name="Poullet M."/>
        </authorList>
    </citation>
    <scope>NUCLEOTIDE SEQUENCE</scope>
    <source>
        <strain evidence="1">E1834</strain>
    </source>
</reference>
<protein>
    <submittedName>
        <fullName evidence="1">Uncharacterized protein</fullName>
    </submittedName>
</protein>
<evidence type="ECO:0000313" key="2">
    <source>
        <dbReference type="Proteomes" id="UP001497535"/>
    </source>
</evidence>
<proteinExistence type="predicted"/>
<gene>
    <name evidence="1" type="ORF">MENTE1834_LOCUS32121</name>
</gene>
<comment type="caution">
    <text evidence="1">The sequence shown here is derived from an EMBL/GenBank/DDBJ whole genome shotgun (WGS) entry which is preliminary data.</text>
</comment>
<keyword evidence="2" id="KW-1185">Reference proteome</keyword>
<accession>A0ACB1A1R4</accession>
<evidence type="ECO:0000313" key="1">
    <source>
        <dbReference type="EMBL" id="CAK5084719.1"/>
    </source>
</evidence>
<organism evidence="1 2">
    <name type="scientific">Meloidogyne enterolobii</name>
    <name type="common">Root-knot nematode worm</name>
    <name type="synonym">Meloidogyne mayaguensis</name>
    <dbReference type="NCBI Taxonomy" id="390850"/>
    <lineage>
        <taxon>Eukaryota</taxon>
        <taxon>Metazoa</taxon>
        <taxon>Ecdysozoa</taxon>
        <taxon>Nematoda</taxon>
        <taxon>Chromadorea</taxon>
        <taxon>Rhabditida</taxon>
        <taxon>Tylenchina</taxon>
        <taxon>Tylenchomorpha</taxon>
        <taxon>Tylenchoidea</taxon>
        <taxon>Meloidogynidae</taxon>
        <taxon>Meloidogyninae</taxon>
        <taxon>Meloidogyne</taxon>
    </lineage>
</organism>
<dbReference type="EMBL" id="CAVMJV010000054">
    <property type="protein sequence ID" value="CAK5084719.1"/>
    <property type="molecule type" value="Genomic_DNA"/>
</dbReference>
<name>A0ACB1A1R4_MELEN</name>
<sequence>MKLANFLIVSIISWILWISVKTTPTKKGVADEKVYTAEELAEMLNSGAESSANPQIHKYKEKLTKTDKDRNNGKGKVFNRSEYNKEYYRKNKKKCAEKDRKYREQNKEKIKENNQNYYKMNRSARIQHMKIYYHKNKETIMKRKKIYNQNNKEKWNKYMREYRQRKKSQSDNNEGTSFVNPQTGDFINKGKLPIVCQEEGNLFNQGEDECNKGENEQNQIEVDEANKILEENTNDLDDLDANKKIHSFDLNEIPFDLNEMPEDKEMENY</sequence>